<accession>A0A915JUN9</accession>
<dbReference type="AlphaFoldDB" id="A0A915JUN9"/>
<keyword evidence="2" id="KW-1185">Reference proteome</keyword>
<dbReference type="WBParaSite" id="nRc.2.0.1.t29813-RA">
    <property type="protein sequence ID" value="nRc.2.0.1.t29813-RA"/>
    <property type="gene ID" value="nRc.2.0.1.g29813"/>
</dbReference>
<evidence type="ECO:0000313" key="3">
    <source>
        <dbReference type="WBParaSite" id="nRc.2.0.1.t29813-RA"/>
    </source>
</evidence>
<sequence>MSNSKYVKKTKLYTEEDLENAARRVLRKLFAVHFDKPKKFYIGCLHLTFCEKAGSDVTEVAFKFFKLKATDGKQSPKQGIDERTYREINQLPNPTIESTRQLENQPTNQRQRCDALENVEILTF</sequence>
<evidence type="ECO:0000256" key="1">
    <source>
        <dbReference type="SAM" id="MobiDB-lite"/>
    </source>
</evidence>
<evidence type="ECO:0000313" key="2">
    <source>
        <dbReference type="Proteomes" id="UP000887565"/>
    </source>
</evidence>
<reference evidence="3" key="1">
    <citation type="submission" date="2022-11" db="UniProtKB">
        <authorList>
            <consortium name="WormBaseParasite"/>
        </authorList>
    </citation>
    <scope>IDENTIFICATION</scope>
</reference>
<dbReference type="Proteomes" id="UP000887565">
    <property type="component" value="Unplaced"/>
</dbReference>
<name>A0A915JUN9_ROMCU</name>
<protein>
    <submittedName>
        <fullName evidence="3">Uncharacterized protein</fullName>
    </submittedName>
</protein>
<feature type="region of interest" description="Disordered" evidence="1">
    <location>
        <begin position="72"/>
        <end position="110"/>
    </location>
</feature>
<feature type="compositionally biased region" description="Polar residues" evidence="1">
    <location>
        <begin position="90"/>
        <end position="110"/>
    </location>
</feature>
<proteinExistence type="predicted"/>
<organism evidence="2 3">
    <name type="scientific">Romanomermis culicivorax</name>
    <name type="common">Nematode worm</name>
    <dbReference type="NCBI Taxonomy" id="13658"/>
    <lineage>
        <taxon>Eukaryota</taxon>
        <taxon>Metazoa</taxon>
        <taxon>Ecdysozoa</taxon>
        <taxon>Nematoda</taxon>
        <taxon>Enoplea</taxon>
        <taxon>Dorylaimia</taxon>
        <taxon>Mermithida</taxon>
        <taxon>Mermithoidea</taxon>
        <taxon>Mermithidae</taxon>
        <taxon>Romanomermis</taxon>
    </lineage>
</organism>